<sequence length="82" mass="9775">MYLWPNFILKCLPRTSMSSRRAEDDVGEVKEELEHAEGTLKERPVIDVKEVQEICWHKDLGKENTVELFFVSTLNKIWRKRQ</sequence>
<evidence type="ECO:0000313" key="2">
    <source>
        <dbReference type="Proteomes" id="UP000230233"/>
    </source>
</evidence>
<dbReference type="Proteomes" id="UP000230233">
    <property type="component" value="Chromosome X"/>
</dbReference>
<dbReference type="EMBL" id="PDUG01000006">
    <property type="protein sequence ID" value="PIC21529.1"/>
    <property type="molecule type" value="Genomic_DNA"/>
</dbReference>
<keyword evidence="2" id="KW-1185">Reference proteome</keyword>
<proteinExistence type="predicted"/>
<reference evidence="2" key="1">
    <citation type="submission" date="2017-10" db="EMBL/GenBank/DDBJ databases">
        <title>Rapid genome shrinkage in a self-fertile nematode reveals novel sperm competition proteins.</title>
        <authorList>
            <person name="Yin D."/>
            <person name="Schwarz E.M."/>
            <person name="Thomas C.G."/>
            <person name="Felde R.L."/>
            <person name="Korf I.F."/>
            <person name="Cutter A.D."/>
            <person name="Schartner C.M."/>
            <person name="Ralston E.J."/>
            <person name="Meyer B.J."/>
            <person name="Haag E.S."/>
        </authorList>
    </citation>
    <scope>NUCLEOTIDE SEQUENCE [LARGE SCALE GENOMIC DNA]</scope>
    <source>
        <strain evidence="2">JU1422</strain>
    </source>
</reference>
<organism evidence="1 2">
    <name type="scientific">Caenorhabditis nigoni</name>
    <dbReference type="NCBI Taxonomy" id="1611254"/>
    <lineage>
        <taxon>Eukaryota</taxon>
        <taxon>Metazoa</taxon>
        <taxon>Ecdysozoa</taxon>
        <taxon>Nematoda</taxon>
        <taxon>Chromadorea</taxon>
        <taxon>Rhabditida</taxon>
        <taxon>Rhabditina</taxon>
        <taxon>Rhabditomorpha</taxon>
        <taxon>Rhabditoidea</taxon>
        <taxon>Rhabditidae</taxon>
        <taxon>Peloderinae</taxon>
        <taxon>Caenorhabditis</taxon>
    </lineage>
</organism>
<dbReference type="AlphaFoldDB" id="A0A2G5T2Z2"/>
<accession>A0A2G5T2Z2</accession>
<protein>
    <submittedName>
        <fullName evidence="1">Uncharacterized protein</fullName>
    </submittedName>
</protein>
<evidence type="ECO:0000313" key="1">
    <source>
        <dbReference type="EMBL" id="PIC21529.1"/>
    </source>
</evidence>
<comment type="caution">
    <text evidence="1">The sequence shown here is derived from an EMBL/GenBank/DDBJ whole genome shotgun (WGS) entry which is preliminary data.</text>
</comment>
<name>A0A2G5T2Z2_9PELO</name>
<gene>
    <name evidence="1" type="primary">Cnig_chr_X.g26327</name>
    <name evidence="1" type="ORF">B9Z55_026327</name>
</gene>